<dbReference type="EMBL" id="BMIV01000002">
    <property type="protein sequence ID" value="GGF58789.1"/>
    <property type="molecule type" value="Genomic_DNA"/>
</dbReference>
<sequence length="73" mass="7843">MKGQGLELFDHLRRDILGRRRGAGRKDQGKGAHRVHAASIAAGTQMETKRAIGDSFSDKGLGLDSSGPCRPKN</sequence>
<proteinExistence type="predicted"/>
<feature type="region of interest" description="Disordered" evidence="1">
    <location>
        <begin position="18"/>
        <end position="73"/>
    </location>
</feature>
<evidence type="ECO:0000313" key="3">
    <source>
        <dbReference type="Proteomes" id="UP000640509"/>
    </source>
</evidence>
<name>A0ABQ1VFK7_9RHOB</name>
<accession>A0ABQ1VFK7</accession>
<evidence type="ECO:0000313" key="2">
    <source>
        <dbReference type="EMBL" id="GGF58789.1"/>
    </source>
</evidence>
<feature type="compositionally biased region" description="Basic and acidic residues" evidence="1">
    <location>
        <begin position="18"/>
        <end position="30"/>
    </location>
</feature>
<keyword evidence="3" id="KW-1185">Reference proteome</keyword>
<protein>
    <submittedName>
        <fullName evidence="2">Uncharacterized protein</fullName>
    </submittedName>
</protein>
<reference evidence="3" key="1">
    <citation type="journal article" date="2019" name="Int. J. Syst. Evol. Microbiol.">
        <title>The Global Catalogue of Microorganisms (GCM) 10K type strain sequencing project: providing services to taxonomists for standard genome sequencing and annotation.</title>
        <authorList>
            <consortium name="The Broad Institute Genomics Platform"/>
            <consortium name="The Broad Institute Genome Sequencing Center for Infectious Disease"/>
            <person name="Wu L."/>
            <person name="Ma J."/>
        </authorList>
    </citation>
    <scope>NUCLEOTIDE SEQUENCE [LARGE SCALE GENOMIC DNA]</scope>
    <source>
        <strain evidence="3">CGMCC 1.15419</strain>
    </source>
</reference>
<organism evidence="2 3">
    <name type="scientific">Paracoccus acridae</name>
    <dbReference type="NCBI Taxonomy" id="1795310"/>
    <lineage>
        <taxon>Bacteria</taxon>
        <taxon>Pseudomonadati</taxon>
        <taxon>Pseudomonadota</taxon>
        <taxon>Alphaproteobacteria</taxon>
        <taxon>Rhodobacterales</taxon>
        <taxon>Paracoccaceae</taxon>
        <taxon>Paracoccus</taxon>
    </lineage>
</organism>
<evidence type="ECO:0000256" key="1">
    <source>
        <dbReference type="SAM" id="MobiDB-lite"/>
    </source>
</evidence>
<dbReference type="Proteomes" id="UP000640509">
    <property type="component" value="Unassembled WGS sequence"/>
</dbReference>
<gene>
    <name evidence="2" type="ORF">GCM10011402_08500</name>
</gene>
<comment type="caution">
    <text evidence="2">The sequence shown here is derived from an EMBL/GenBank/DDBJ whole genome shotgun (WGS) entry which is preliminary data.</text>
</comment>